<dbReference type="AlphaFoldDB" id="A0A517NQE6"/>
<evidence type="ECO:0000313" key="1">
    <source>
        <dbReference type="EMBL" id="QDT09341.1"/>
    </source>
</evidence>
<reference evidence="1 2" key="1">
    <citation type="submission" date="2019-02" db="EMBL/GenBank/DDBJ databases">
        <title>Deep-cultivation of Planctomycetes and their phenomic and genomic characterization uncovers novel biology.</title>
        <authorList>
            <person name="Wiegand S."/>
            <person name="Jogler M."/>
            <person name="Boedeker C."/>
            <person name="Pinto D."/>
            <person name="Vollmers J."/>
            <person name="Rivas-Marin E."/>
            <person name="Kohn T."/>
            <person name="Peeters S.H."/>
            <person name="Heuer A."/>
            <person name="Rast P."/>
            <person name="Oberbeckmann S."/>
            <person name="Bunk B."/>
            <person name="Jeske O."/>
            <person name="Meyerdierks A."/>
            <person name="Storesund J.E."/>
            <person name="Kallscheuer N."/>
            <person name="Luecker S."/>
            <person name="Lage O.M."/>
            <person name="Pohl T."/>
            <person name="Merkel B.J."/>
            <person name="Hornburger P."/>
            <person name="Mueller R.-W."/>
            <person name="Bruemmer F."/>
            <person name="Labrenz M."/>
            <person name="Spormann A.M."/>
            <person name="Op den Camp H."/>
            <person name="Overmann J."/>
            <person name="Amann R."/>
            <person name="Jetten M.S.M."/>
            <person name="Mascher T."/>
            <person name="Medema M.H."/>
            <person name="Devos D.P."/>
            <person name="Kaster A.-K."/>
            <person name="Ovreas L."/>
            <person name="Rohde M."/>
            <person name="Galperin M.Y."/>
            <person name="Jogler C."/>
        </authorList>
    </citation>
    <scope>NUCLEOTIDE SEQUENCE [LARGE SCALE GENOMIC DNA]</scope>
    <source>
        <strain evidence="1 2">K23_9</strain>
    </source>
</reference>
<protein>
    <submittedName>
        <fullName evidence="1">Uncharacterized protein</fullName>
    </submittedName>
</protein>
<gene>
    <name evidence="1" type="ORF">K239x_12870</name>
</gene>
<dbReference type="EMBL" id="CP036526">
    <property type="protein sequence ID" value="QDT09341.1"/>
    <property type="molecule type" value="Genomic_DNA"/>
</dbReference>
<accession>A0A517NQE6</accession>
<organism evidence="1 2">
    <name type="scientific">Stieleria marina</name>
    <dbReference type="NCBI Taxonomy" id="1930275"/>
    <lineage>
        <taxon>Bacteria</taxon>
        <taxon>Pseudomonadati</taxon>
        <taxon>Planctomycetota</taxon>
        <taxon>Planctomycetia</taxon>
        <taxon>Pirellulales</taxon>
        <taxon>Pirellulaceae</taxon>
        <taxon>Stieleria</taxon>
    </lineage>
</organism>
<dbReference type="Proteomes" id="UP000319817">
    <property type="component" value="Chromosome"/>
</dbReference>
<name>A0A517NQE6_9BACT</name>
<sequence length="80" mass="8674">MQFTTQRKSSDILMQLDYTTASLADKCKVGAQPSVRNVTAQGTYSFKLGEPVLVASLTATDGFYLIATVTEPAPWSEPND</sequence>
<evidence type="ECO:0000313" key="2">
    <source>
        <dbReference type="Proteomes" id="UP000319817"/>
    </source>
</evidence>
<keyword evidence="2" id="KW-1185">Reference proteome</keyword>
<proteinExistence type="predicted"/>